<dbReference type="PATRIC" id="fig|121290.4.peg.2061"/>
<evidence type="ECO:0000256" key="1">
    <source>
        <dbReference type="SAM" id="SignalP"/>
    </source>
</evidence>
<dbReference type="RefSeq" id="WP_068464525.1">
    <property type="nucleotide sequence ID" value="NZ_LMTR01000091.1"/>
</dbReference>
<accession>A0A109B9B1</accession>
<protein>
    <submittedName>
        <fullName evidence="2">Uncharacterized protein</fullName>
    </submittedName>
</protein>
<dbReference type="AlphaFoldDB" id="A0A109B9B1"/>
<dbReference type="Proteomes" id="UP000059074">
    <property type="component" value="Unassembled WGS sequence"/>
</dbReference>
<reference evidence="2 3" key="1">
    <citation type="submission" date="2015-10" db="EMBL/GenBank/DDBJ databases">
        <title>Transcriptomic analysis of a linuron degrading triple-species bacterial consortium.</title>
        <authorList>
            <person name="Albers P."/>
        </authorList>
    </citation>
    <scope>NUCLEOTIDE SEQUENCE [LARGE SCALE GENOMIC DNA]</scope>
    <source>
        <strain evidence="2 3">WDL6</strain>
    </source>
</reference>
<gene>
    <name evidence="2" type="ORF">APY04_3221</name>
</gene>
<organism evidence="2 3">
    <name type="scientific">Hyphomicrobium sulfonivorans</name>
    <dbReference type="NCBI Taxonomy" id="121290"/>
    <lineage>
        <taxon>Bacteria</taxon>
        <taxon>Pseudomonadati</taxon>
        <taxon>Pseudomonadota</taxon>
        <taxon>Alphaproteobacteria</taxon>
        <taxon>Hyphomicrobiales</taxon>
        <taxon>Hyphomicrobiaceae</taxon>
        <taxon>Hyphomicrobium</taxon>
    </lineage>
</organism>
<name>A0A109B9B1_HYPSL</name>
<evidence type="ECO:0000313" key="2">
    <source>
        <dbReference type="EMBL" id="KWT64553.1"/>
    </source>
</evidence>
<keyword evidence="1" id="KW-0732">Signal</keyword>
<dbReference type="EMBL" id="LMTR01000091">
    <property type="protein sequence ID" value="KWT64553.1"/>
    <property type="molecule type" value="Genomic_DNA"/>
</dbReference>
<sequence length="115" mass="12242">MRKLFALVGAAALLALCTQAADAGHKIKKVVAKTYICWGSVEGHTDCAALPKRYFVPGVKRPTCCNVRGDTDRAEFILTRKRIAALAAQGIKTDTMAPGAAAGLQAVCKKVKVKR</sequence>
<feature type="signal peptide" evidence="1">
    <location>
        <begin position="1"/>
        <end position="20"/>
    </location>
</feature>
<evidence type="ECO:0000313" key="3">
    <source>
        <dbReference type="Proteomes" id="UP000059074"/>
    </source>
</evidence>
<keyword evidence="3" id="KW-1185">Reference proteome</keyword>
<proteinExistence type="predicted"/>
<feature type="chain" id="PRO_5007132467" evidence="1">
    <location>
        <begin position="21"/>
        <end position="115"/>
    </location>
</feature>
<comment type="caution">
    <text evidence="2">The sequence shown here is derived from an EMBL/GenBank/DDBJ whole genome shotgun (WGS) entry which is preliminary data.</text>
</comment>